<sequence length="60" mass="7287">MIKKQEKAAAEGKTLFRGSCSQHSRRKLRFRNITHRDQALMFRKERFRSRRGIHCRLLLM</sequence>
<organism evidence="2">
    <name type="scientific">Brassica campestris</name>
    <name type="common">Field mustard</name>
    <dbReference type="NCBI Taxonomy" id="3711"/>
    <lineage>
        <taxon>Eukaryota</taxon>
        <taxon>Viridiplantae</taxon>
        <taxon>Streptophyta</taxon>
        <taxon>Embryophyta</taxon>
        <taxon>Tracheophyta</taxon>
        <taxon>Spermatophyta</taxon>
        <taxon>Magnoliopsida</taxon>
        <taxon>eudicotyledons</taxon>
        <taxon>Gunneridae</taxon>
        <taxon>Pentapetalae</taxon>
        <taxon>rosids</taxon>
        <taxon>malvids</taxon>
        <taxon>Brassicales</taxon>
        <taxon>Brassicaceae</taxon>
        <taxon>Brassiceae</taxon>
        <taxon>Brassica</taxon>
    </lineage>
</organism>
<protein>
    <submittedName>
        <fullName evidence="2">Uncharacterized protein</fullName>
    </submittedName>
</protein>
<feature type="compositionally biased region" description="Basic and acidic residues" evidence="1">
    <location>
        <begin position="1"/>
        <end position="10"/>
    </location>
</feature>
<evidence type="ECO:0000313" key="2">
    <source>
        <dbReference type="EMBL" id="VDD07132.1"/>
    </source>
</evidence>
<feature type="region of interest" description="Disordered" evidence="1">
    <location>
        <begin position="1"/>
        <end position="20"/>
    </location>
</feature>
<dbReference type="AlphaFoldDB" id="A0A3P6CF64"/>
<reference evidence="2" key="1">
    <citation type="submission" date="2018-11" db="EMBL/GenBank/DDBJ databases">
        <authorList>
            <consortium name="Genoscope - CEA"/>
            <person name="William W."/>
        </authorList>
    </citation>
    <scope>NUCLEOTIDE SEQUENCE</scope>
</reference>
<accession>A0A3P6CF64</accession>
<evidence type="ECO:0000256" key="1">
    <source>
        <dbReference type="SAM" id="MobiDB-lite"/>
    </source>
</evidence>
<name>A0A3P6CF64_BRACM</name>
<proteinExistence type="predicted"/>
<dbReference type="EMBL" id="LR031575">
    <property type="protein sequence ID" value="VDD07132.1"/>
    <property type="molecule type" value="Genomic_DNA"/>
</dbReference>
<gene>
    <name evidence="2" type="ORF">BRAA08T34899Z</name>
</gene>